<dbReference type="RefSeq" id="WP_409098249.1">
    <property type="nucleotide sequence ID" value="NZ_JBJVNE010000732.1"/>
</dbReference>
<gene>
    <name evidence="3" type="ORF">ACKI1S_49710</name>
</gene>
<keyword evidence="1" id="KW-0175">Coiled coil</keyword>
<protein>
    <recommendedName>
        <fullName evidence="2">SMC hinge domain-containing protein</fullName>
    </recommendedName>
</protein>
<proteinExistence type="predicted"/>
<keyword evidence="4" id="KW-1185">Reference proteome</keyword>
<organism evidence="3 4">
    <name type="scientific">Streptomyces galilaeus</name>
    <dbReference type="NCBI Taxonomy" id="33899"/>
    <lineage>
        <taxon>Bacteria</taxon>
        <taxon>Bacillati</taxon>
        <taxon>Actinomycetota</taxon>
        <taxon>Actinomycetes</taxon>
        <taxon>Kitasatosporales</taxon>
        <taxon>Streptomycetaceae</taxon>
        <taxon>Streptomyces</taxon>
    </lineage>
</organism>
<dbReference type="InterPro" id="IPR010935">
    <property type="entry name" value="SMC_hinge"/>
</dbReference>
<dbReference type="Proteomes" id="UP001631993">
    <property type="component" value="Unassembled WGS sequence"/>
</dbReference>
<dbReference type="Pfam" id="PF06470">
    <property type="entry name" value="SMC_hinge"/>
    <property type="match status" value="1"/>
</dbReference>
<evidence type="ECO:0000313" key="3">
    <source>
        <dbReference type="EMBL" id="MFM9654006.1"/>
    </source>
</evidence>
<evidence type="ECO:0000313" key="4">
    <source>
        <dbReference type="Proteomes" id="UP001631993"/>
    </source>
</evidence>
<accession>A0ABW9J001</accession>
<name>A0ABW9J001_STRGJ</name>
<dbReference type="EMBL" id="JBJVNE010000732">
    <property type="protein sequence ID" value="MFM9654006.1"/>
    <property type="molecule type" value="Genomic_DNA"/>
</dbReference>
<feature type="domain" description="SMC hinge" evidence="2">
    <location>
        <begin position="32"/>
        <end position="68"/>
    </location>
</feature>
<feature type="non-terminal residue" evidence="3">
    <location>
        <position position="1"/>
    </location>
</feature>
<comment type="caution">
    <text evidence="3">The sequence shown here is derived from an EMBL/GenBank/DDBJ whole genome shotgun (WGS) entry which is preliminary data.</text>
</comment>
<sequence>FARNAKEKATRLKAEADALNSLLQHHDEQSEKVIDLITVTPGLEKALAVALGEALTAALDEKASTYWRELPPLGEGYS</sequence>
<feature type="coiled-coil region" evidence="1">
    <location>
        <begin position="2"/>
        <end position="29"/>
    </location>
</feature>
<feature type="non-terminal residue" evidence="3">
    <location>
        <position position="78"/>
    </location>
</feature>
<evidence type="ECO:0000259" key="2">
    <source>
        <dbReference type="Pfam" id="PF06470"/>
    </source>
</evidence>
<reference evidence="3 4" key="1">
    <citation type="submission" date="2024-12" db="EMBL/GenBank/DDBJ databases">
        <title>Forecasting of Potato common scab and diversities of Pathogenic streptomyces spp. in china.</title>
        <authorList>
            <person name="Handique U."/>
            <person name="Wu J."/>
        </authorList>
    </citation>
    <scope>NUCLEOTIDE SEQUENCE [LARGE SCALE GENOMIC DNA]</scope>
    <source>
        <strain evidence="3 4">ZRIMU1585</strain>
    </source>
</reference>
<evidence type="ECO:0000256" key="1">
    <source>
        <dbReference type="SAM" id="Coils"/>
    </source>
</evidence>